<dbReference type="Proteomes" id="UP000198816">
    <property type="component" value="Unassembled WGS sequence"/>
</dbReference>
<dbReference type="Pfam" id="PF00294">
    <property type="entry name" value="PfkB"/>
    <property type="match status" value="1"/>
</dbReference>
<keyword evidence="7" id="KW-1185">Reference proteome</keyword>
<dbReference type="STRING" id="1058.SAMN05421783_101508"/>
<gene>
    <name evidence="6" type="ORF">SAMN05421783_101508</name>
</gene>
<dbReference type="InterPro" id="IPR002173">
    <property type="entry name" value="Carboh/pur_kinase_PfkB_CS"/>
</dbReference>
<dbReference type="PRINTS" id="PR00990">
    <property type="entry name" value="RIBOKINASE"/>
</dbReference>
<dbReference type="EMBL" id="FNNZ01000001">
    <property type="protein sequence ID" value="SDW13377.1"/>
    <property type="molecule type" value="Genomic_DNA"/>
</dbReference>
<evidence type="ECO:0000256" key="2">
    <source>
        <dbReference type="ARBA" id="ARBA00022679"/>
    </source>
</evidence>
<evidence type="ECO:0000313" key="7">
    <source>
        <dbReference type="Proteomes" id="UP000198816"/>
    </source>
</evidence>
<dbReference type="PROSITE" id="PS00584">
    <property type="entry name" value="PFKB_KINASES_2"/>
    <property type="match status" value="1"/>
</dbReference>
<dbReference type="SUPFAM" id="SSF53613">
    <property type="entry name" value="Ribokinase-like"/>
    <property type="match status" value="1"/>
</dbReference>
<protein>
    <submittedName>
        <fullName evidence="6">Sugar or nucleoside kinase, ribokinase family</fullName>
    </submittedName>
</protein>
<comment type="similarity">
    <text evidence="1 4">Belongs to the carbohydrate kinase PfkB family.</text>
</comment>
<dbReference type="AlphaFoldDB" id="A0A1H2R1V3"/>
<feature type="domain" description="Carbohydrate kinase PfkB" evidence="5">
    <location>
        <begin position="45"/>
        <end position="317"/>
    </location>
</feature>
<dbReference type="PANTHER" id="PTHR43320">
    <property type="entry name" value="SUGAR KINASE"/>
    <property type="match status" value="1"/>
</dbReference>
<dbReference type="InterPro" id="IPR002139">
    <property type="entry name" value="Ribo/fructo_kinase"/>
</dbReference>
<dbReference type="PANTHER" id="PTHR43320:SF3">
    <property type="entry name" value="CARBOHYDRATE KINASE PFKB DOMAIN-CONTAINING PROTEIN"/>
    <property type="match status" value="1"/>
</dbReference>
<dbReference type="GO" id="GO:0016301">
    <property type="term" value="F:kinase activity"/>
    <property type="evidence" value="ECO:0007669"/>
    <property type="project" value="UniProtKB-KW"/>
</dbReference>
<dbReference type="InterPro" id="IPR029056">
    <property type="entry name" value="Ribokinase-like"/>
</dbReference>
<evidence type="ECO:0000256" key="3">
    <source>
        <dbReference type="ARBA" id="ARBA00022777"/>
    </source>
</evidence>
<organism evidence="6 7">
    <name type="scientific">Thiocapsa roseopersicina</name>
    <dbReference type="NCBI Taxonomy" id="1058"/>
    <lineage>
        <taxon>Bacteria</taxon>
        <taxon>Pseudomonadati</taxon>
        <taxon>Pseudomonadota</taxon>
        <taxon>Gammaproteobacteria</taxon>
        <taxon>Chromatiales</taxon>
        <taxon>Chromatiaceae</taxon>
        <taxon>Thiocapsa</taxon>
    </lineage>
</organism>
<name>A0A1H2R1V3_THIRO</name>
<evidence type="ECO:0000313" key="6">
    <source>
        <dbReference type="EMBL" id="SDW13377.1"/>
    </source>
</evidence>
<proteinExistence type="inferred from homology"/>
<reference evidence="7" key="1">
    <citation type="submission" date="2016-10" db="EMBL/GenBank/DDBJ databases">
        <authorList>
            <person name="Varghese N."/>
            <person name="Submissions S."/>
        </authorList>
    </citation>
    <scope>NUCLEOTIDE SEQUENCE [LARGE SCALE GENOMIC DNA]</scope>
    <source>
        <strain evidence="7">DSM 217</strain>
    </source>
</reference>
<evidence type="ECO:0000256" key="4">
    <source>
        <dbReference type="RuleBase" id="RU003704"/>
    </source>
</evidence>
<dbReference type="InterPro" id="IPR052700">
    <property type="entry name" value="Carb_kinase_PfkB-like"/>
</dbReference>
<dbReference type="Gene3D" id="3.40.1190.20">
    <property type="match status" value="1"/>
</dbReference>
<dbReference type="InterPro" id="IPR011611">
    <property type="entry name" value="PfkB_dom"/>
</dbReference>
<dbReference type="CDD" id="cd01168">
    <property type="entry name" value="adenosine_kinase"/>
    <property type="match status" value="1"/>
</dbReference>
<accession>A0A1H2R1V3</accession>
<dbReference type="OrthoDB" id="9813569at2"/>
<evidence type="ECO:0000256" key="1">
    <source>
        <dbReference type="ARBA" id="ARBA00010688"/>
    </source>
</evidence>
<dbReference type="Gene3D" id="3.30.1110.10">
    <property type="match status" value="1"/>
</dbReference>
<evidence type="ECO:0000259" key="5">
    <source>
        <dbReference type="Pfam" id="PF00294"/>
    </source>
</evidence>
<dbReference type="RefSeq" id="WP_093027749.1">
    <property type="nucleotide sequence ID" value="NZ_FNNZ01000001.1"/>
</dbReference>
<sequence>MAKYQVYGIGNALVDMEYEVDAADLGILGIDKGVMTLVDEVQQAAIMSHLKHHQPQRGSGGSAANSVIALSQLGGKAFYSCKVADDELGHFYMDDLVRGGVDTNNHTRKAEGHTGRCVVLVTPDSDRTMCTFLGVSGALSTNELVEEALRESEWFYTEGYLVTSDAAREASIAAKGIADAAGVKTAISLSDPNMVKFFKSGLLQMIGSGVDLLFANEFEAMGMAGSEDLGVAVEYLKTISRTFAITRGPEGALVWDGEGLIEIAPIKVKAVDTVGAGDMFAGAFIYGLSQGWDFARAGNLASAASAKLVTCIGPRIAADETRAILKGFDS</sequence>
<keyword evidence="3 4" id="KW-0418">Kinase</keyword>
<keyword evidence="2 4" id="KW-0808">Transferase</keyword>